<dbReference type="Gene3D" id="3.30.1360.120">
    <property type="entry name" value="Probable tRNA modification gtpase trme, domain 1"/>
    <property type="match status" value="1"/>
</dbReference>
<proteinExistence type="inferred from homology"/>
<evidence type="ECO:0000259" key="10">
    <source>
        <dbReference type="Pfam" id="PF12631"/>
    </source>
</evidence>
<organism evidence="11 12">
    <name type="scientific">Sandaracinobacter neustonicus</name>
    <dbReference type="NCBI Taxonomy" id="1715348"/>
    <lineage>
        <taxon>Bacteria</taxon>
        <taxon>Pseudomonadati</taxon>
        <taxon>Pseudomonadota</taxon>
        <taxon>Alphaproteobacteria</taxon>
        <taxon>Sphingomonadales</taxon>
        <taxon>Sphingosinicellaceae</taxon>
        <taxon>Sandaracinobacter</taxon>
    </lineage>
</organism>
<dbReference type="InterPro" id="IPR027417">
    <property type="entry name" value="P-loop_NTPase"/>
</dbReference>
<evidence type="ECO:0000259" key="8">
    <source>
        <dbReference type="Pfam" id="PF01926"/>
    </source>
</evidence>
<evidence type="ECO:0000256" key="2">
    <source>
        <dbReference type="ARBA" id="ARBA00022694"/>
    </source>
</evidence>
<dbReference type="OrthoDB" id="9805918at2"/>
<feature type="domain" description="MnmE helical" evidence="10">
    <location>
        <begin position="123"/>
        <end position="423"/>
    </location>
</feature>
<comment type="cofactor">
    <cofactor evidence="7">
        <name>K(+)</name>
        <dbReference type="ChEBI" id="CHEBI:29103"/>
    </cofactor>
    <text evidence="7">Binds 1 potassium ion per subunit.</text>
</comment>
<dbReference type="NCBIfam" id="TIGR00231">
    <property type="entry name" value="small_GTP"/>
    <property type="match status" value="1"/>
</dbReference>
<keyword evidence="7" id="KW-0963">Cytoplasm</keyword>
<evidence type="ECO:0000256" key="5">
    <source>
        <dbReference type="ARBA" id="ARBA00022958"/>
    </source>
</evidence>
<dbReference type="CDD" id="cd14858">
    <property type="entry name" value="TrmE_N"/>
    <property type="match status" value="1"/>
</dbReference>
<dbReference type="Pfam" id="PF01926">
    <property type="entry name" value="MMR_HSR1"/>
    <property type="match status" value="1"/>
</dbReference>
<dbReference type="GO" id="GO:0005737">
    <property type="term" value="C:cytoplasm"/>
    <property type="evidence" value="ECO:0007669"/>
    <property type="project" value="UniProtKB-SubCell"/>
</dbReference>
<feature type="binding site" evidence="7">
    <location>
        <position position="426"/>
    </location>
    <ligand>
        <name>(6S)-5-formyl-5,6,7,8-tetrahydrofolate</name>
        <dbReference type="ChEBI" id="CHEBI:57457"/>
    </ligand>
</feature>
<comment type="similarity">
    <text evidence="1 7">Belongs to the TRAFAC class TrmE-Era-EngA-EngB-Septin-like GTPase superfamily. TrmE GTPase family.</text>
</comment>
<feature type="binding site" evidence="7">
    <location>
        <position position="81"/>
    </location>
    <ligand>
        <name>(6S)-5-formyl-5,6,7,8-tetrahydrofolate</name>
        <dbReference type="ChEBI" id="CHEBI:57457"/>
    </ligand>
</feature>
<dbReference type="InterPro" id="IPR004520">
    <property type="entry name" value="GTPase_MnmE"/>
</dbReference>
<comment type="subunit">
    <text evidence="7">Homodimer. Heterotetramer of two MnmE and two MnmG subunits.</text>
</comment>
<dbReference type="CDD" id="cd04164">
    <property type="entry name" value="trmE"/>
    <property type="match status" value="1"/>
</dbReference>
<keyword evidence="2 7" id="KW-0819">tRNA processing</keyword>
<keyword evidence="12" id="KW-1185">Reference proteome</keyword>
<evidence type="ECO:0000313" key="12">
    <source>
        <dbReference type="Proteomes" id="UP000319897"/>
    </source>
</evidence>
<keyword evidence="4 7" id="KW-0378">Hydrolase</keyword>
<feature type="domain" description="GTP-binding protein TrmE N-terminal" evidence="9">
    <location>
        <begin position="5"/>
        <end position="120"/>
    </location>
</feature>
<dbReference type="Proteomes" id="UP000319897">
    <property type="component" value="Unassembled WGS sequence"/>
</dbReference>
<dbReference type="PANTHER" id="PTHR42714:SF2">
    <property type="entry name" value="TRNA MODIFICATION GTPASE GTPBP3, MITOCHONDRIAL"/>
    <property type="match status" value="1"/>
</dbReference>
<evidence type="ECO:0000256" key="6">
    <source>
        <dbReference type="ARBA" id="ARBA00023134"/>
    </source>
</evidence>
<keyword evidence="7" id="KW-0460">Magnesium</keyword>
<dbReference type="InterPro" id="IPR027368">
    <property type="entry name" value="MnmE_dom2"/>
</dbReference>
<accession>A0A501XRW7</accession>
<dbReference type="Pfam" id="PF12631">
    <property type="entry name" value="MnmE_helical"/>
    <property type="match status" value="1"/>
</dbReference>
<dbReference type="GO" id="GO:0002098">
    <property type="term" value="P:tRNA wobble uridine modification"/>
    <property type="evidence" value="ECO:0007669"/>
    <property type="project" value="TreeGrafter"/>
</dbReference>
<dbReference type="InterPro" id="IPR027266">
    <property type="entry name" value="TrmE/GcvT-like"/>
</dbReference>
<dbReference type="InterPro" id="IPR031168">
    <property type="entry name" value="G_TrmE"/>
</dbReference>
<feature type="binding site" evidence="7">
    <location>
        <begin position="333"/>
        <end position="335"/>
    </location>
    <ligand>
        <name>GTP</name>
        <dbReference type="ChEBI" id="CHEBI:37565"/>
    </ligand>
</feature>
<dbReference type="GO" id="GO:0005525">
    <property type="term" value="F:GTP binding"/>
    <property type="evidence" value="ECO:0007669"/>
    <property type="project" value="UniProtKB-UniRule"/>
</dbReference>
<dbReference type="AlphaFoldDB" id="A0A501XRW7"/>
<dbReference type="HAMAP" id="MF_00379">
    <property type="entry name" value="GTPase_MnmE"/>
    <property type="match status" value="1"/>
</dbReference>
<dbReference type="SUPFAM" id="SSF116878">
    <property type="entry name" value="TrmE connector domain"/>
    <property type="match status" value="1"/>
</dbReference>
<keyword evidence="5 7" id="KW-0630">Potassium</keyword>
<dbReference type="Pfam" id="PF10396">
    <property type="entry name" value="TrmE_N"/>
    <property type="match status" value="1"/>
</dbReference>
<feature type="binding site" evidence="7">
    <location>
        <position position="120"/>
    </location>
    <ligand>
        <name>(6S)-5-formyl-5,6,7,8-tetrahydrofolate</name>
        <dbReference type="ChEBI" id="CHEBI:57457"/>
    </ligand>
</feature>
<evidence type="ECO:0000256" key="3">
    <source>
        <dbReference type="ARBA" id="ARBA00022741"/>
    </source>
</evidence>
<comment type="caution">
    <text evidence="7">Lacks conserved residue(s) required for the propagation of feature annotation.</text>
</comment>
<feature type="binding site" evidence="7">
    <location>
        <begin position="274"/>
        <end position="277"/>
    </location>
    <ligand>
        <name>GTP</name>
        <dbReference type="ChEBI" id="CHEBI:37565"/>
    </ligand>
</feature>
<feature type="binding site" evidence="7">
    <location>
        <position position="255"/>
    </location>
    <ligand>
        <name>Mg(2+)</name>
        <dbReference type="ChEBI" id="CHEBI:18420"/>
    </ligand>
</feature>
<gene>
    <name evidence="7 11" type="primary">mnmE</name>
    <name evidence="7" type="synonym">trmE</name>
    <name evidence="11" type="ORF">FJQ54_04105</name>
</gene>
<dbReference type="RefSeq" id="WP_140927166.1">
    <property type="nucleotide sequence ID" value="NZ_VFSU01000012.1"/>
</dbReference>
<comment type="caution">
    <text evidence="11">The sequence shown here is derived from an EMBL/GenBank/DDBJ whole genome shotgun (WGS) entry which is preliminary data.</text>
</comment>
<dbReference type="InterPro" id="IPR006073">
    <property type="entry name" value="GTP-bd"/>
</dbReference>
<evidence type="ECO:0000259" key="9">
    <source>
        <dbReference type="Pfam" id="PF10396"/>
    </source>
</evidence>
<dbReference type="EMBL" id="VFSU01000012">
    <property type="protein sequence ID" value="TPE63306.1"/>
    <property type="molecule type" value="Genomic_DNA"/>
</dbReference>
<evidence type="ECO:0000256" key="1">
    <source>
        <dbReference type="ARBA" id="ARBA00011043"/>
    </source>
</evidence>
<feature type="domain" description="G" evidence="8">
    <location>
        <begin position="222"/>
        <end position="309"/>
    </location>
</feature>
<evidence type="ECO:0000256" key="7">
    <source>
        <dbReference type="HAMAP-Rule" id="MF_00379"/>
    </source>
</evidence>
<dbReference type="InterPro" id="IPR025867">
    <property type="entry name" value="MnmE_helical"/>
</dbReference>
<sequence>MAAPIFALSSGPPPAGVAVIRLSGEGVFDIVRQISGSRRLPPTREARLRTLRRPHDQAPLDQALVLIFPGPNSFTGEDSAELHCHGSPAVVAAVQAALSALGARPAEAGEFTRRAFESGRLDLTQVEALSDLIVAETELQRETALAQAGGRLRDLADSWRDQLIGIMAEIEAQLDFSDEGDVEASNVYAERMRGGPLTRLVDSMEAALHSAPVGERIRHGLTIAVTGPPNAGKSSLINALARRDVAIVTPHAGTTRDVIEVHLDLGGRPAILLDTAGLRETSDPIEAEGIARAIARAESADLVLNLAPGGNVVNRIDETGETPGFHSGRLHLSARTGAGLAELEAWLTEWAEDHIPSGEPPAITTARQQHLIAEALGALKSAQSKADPVLTAEDLRAAAHALGRLSGRIGPEVILGAIFSRFCIGK</sequence>
<protein>
    <recommendedName>
        <fullName evidence="7">tRNA modification GTPase MnmE</fullName>
        <ecNumber evidence="7">3.6.-.-</ecNumber>
    </recommendedName>
</protein>
<keyword evidence="3 7" id="KW-0547">Nucleotide-binding</keyword>
<dbReference type="InterPro" id="IPR018948">
    <property type="entry name" value="GTP-bd_TrmE_N"/>
</dbReference>
<dbReference type="GO" id="GO:0003924">
    <property type="term" value="F:GTPase activity"/>
    <property type="evidence" value="ECO:0007669"/>
    <property type="project" value="UniProtKB-UniRule"/>
</dbReference>
<feature type="binding site" evidence="7">
    <location>
        <position position="234"/>
    </location>
    <ligand>
        <name>Mg(2+)</name>
        <dbReference type="ChEBI" id="CHEBI:18420"/>
    </ligand>
</feature>
<keyword evidence="7" id="KW-0479">Metal-binding</keyword>
<feature type="binding site" evidence="7">
    <location>
        <position position="21"/>
    </location>
    <ligand>
        <name>(6S)-5-formyl-5,6,7,8-tetrahydrofolate</name>
        <dbReference type="ChEBI" id="CHEBI:57457"/>
    </ligand>
</feature>
<dbReference type="Gene3D" id="3.40.50.300">
    <property type="entry name" value="P-loop containing nucleotide triphosphate hydrolases"/>
    <property type="match status" value="1"/>
</dbReference>
<dbReference type="InterPro" id="IPR005225">
    <property type="entry name" value="Small_GTP-bd"/>
</dbReference>
<dbReference type="NCBIfam" id="NF003661">
    <property type="entry name" value="PRK05291.1-3"/>
    <property type="match status" value="1"/>
</dbReference>
<dbReference type="Gene3D" id="1.20.120.430">
    <property type="entry name" value="tRNA modification GTPase MnmE domain 2"/>
    <property type="match status" value="1"/>
</dbReference>
<evidence type="ECO:0000256" key="4">
    <source>
        <dbReference type="ARBA" id="ARBA00022801"/>
    </source>
</evidence>
<keyword evidence="6 7" id="KW-0342">GTP-binding</keyword>
<dbReference type="FunFam" id="3.30.1360.120:FF:000007">
    <property type="entry name" value="tRNA modification GTPase GTPBP3, mitochondrial"/>
    <property type="match status" value="1"/>
</dbReference>
<dbReference type="SUPFAM" id="SSF52540">
    <property type="entry name" value="P-loop containing nucleoside triphosphate hydrolases"/>
    <property type="match status" value="1"/>
</dbReference>
<reference evidence="11 12" key="1">
    <citation type="submission" date="2019-06" db="EMBL/GenBank/DDBJ databases">
        <authorList>
            <person name="Lee I."/>
            <person name="Jang G.I."/>
            <person name="Hwang C.Y."/>
        </authorList>
    </citation>
    <scope>NUCLEOTIDE SEQUENCE [LARGE SCALE GENOMIC DNA]</scope>
    <source>
        <strain evidence="11 12">PAMC 28131</strain>
    </source>
</reference>
<dbReference type="EC" id="3.6.-.-" evidence="7"/>
<dbReference type="PANTHER" id="PTHR42714">
    <property type="entry name" value="TRNA MODIFICATION GTPASE GTPBP3"/>
    <property type="match status" value="1"/>
</dbReference>
<feature type="binding site" evidence="7">
    <location>
        <begin position="249"/>
        <end position="255"/>
    </location>
    <ligand>
        <name>GTP</name>
        <dbReference type="ChEBI" id="CHEBI:37565"/>
    </ligand>
</feature>
<dbReference type="GO" id="GO:0046872">
    <property type="term" value="F:metal ion binding"/>
    <property type="evidence" value="ECO:0007669"/>
    <property type="project" value="UniProtKB-KW"/>
</dbReference>
<comment type="subcellular location">
    <subcellularLocation>
        <location evidence="7">Cytoplasm</location>
    </subcellularLocation>
</comment>
<evidence type="ECO:0000313" key="11">
    <source>
        <dbReference type="EMBL" id="TPE63306.1"/>
    </source>
</evidence>
<dbReference type="GO" id="GO:0030488">
    <property type="term" value="P:tRNA methylation"/>
    <property type="evidence" value="ECO:0007669"/>
    <property type="project" value="TreeGrafter"/>
</dbReference>
<name>A0A501XRW7_9SPHN</name>
<comment type="function">
    <text evidence="7">Exhibits a very high intrinsic GTPase hydrolysis rate. Involved in the addition of a carboxymethylaminomethyl (cmnm) group at the wobble position (U34) of certain tRNAs, forming tRNA-cmnm(5)s(2)U34.</text>
</comment>
<feature type="binding site" evidence="7">
    <location>
        <begin position="230"/>
        <end position="235"/>
    </location>
    <ligand>
        <name>GTP</name>
        <dbReference type="ChEBI" id="CHEBI:37565"/>
    </ligand>
</feature>